<accession>A0A086ZQH4</accession>
<protein>
    <submittedName>
        <fullName evidence="2">Uncharacterized protein</fullName>
    </submittedName>
</protein>
<evidence type="ECO:0000313" key="2">
    <source>
        <dbReference type="EMBL" id="KFI48774.1"/>
    </source>
</evidence>
<dbReference type="AlphaFoldDB" id="A0A086ZQH4"/>
<reference evidence="2 3" key="1">
    <citation type="submission" date="2014-03" db="EMBL/GenBank/DDBJ databases">
        <title>Genomics of Bifidobacteria.</title>
        <authorList>
            <person name="Ventura M."/>
            <person name="Milani C."/>
            <person name="Lugli G.A."/>
        </authorList>
    </citation>
    <scope>NUCLEOTIDE SEQUENCE [LARGE SCALE GENOMIC DNA]</scope>
    <source>
        <strain evidence="2 3">LMG 10736</strain>
    </source>
</reference>
<keyword evidence="3" id="KW-1185">Reference proteome</keyword>
<proteinExistence type="predicted"/>
<evidence type="ECO:0000256" key="1">
    <source>
        <dbReference type="SAM" id="MobiDB-lite"/>
    </source>
</evidence>
<feature type="region of interest" description="Disordered" evidence="1">
    <location>
        <begin position="32"/>
        <end position="55"/>
    </location>
</feature>
<dbReference type="RefSeq" id="WP_155809251.1">
    <property type="nucleotide sequence ID" value="NZ_JGYQ01000006.1"/>
</dbReference>
<gene>
    <name evidence="2" type="ORF">BBOU_0236</name>
</gene>
<name>A0A086ZQH4_9BIFI</name>
<comment type="caution">
    <text evidence="2">The sequence shown here is derived from an EMBL/GenBank/DDBJ whole genome shotgun (WGS) entry which is preliminary data.</text>
</comment>
<organism evidence="2 3">
    <name type="scientific">Bifidobacterium boum</name>
    <dbReference type="NCBI Taxonomy" id="78343"/>
    <lineage>
        <taxon>Bacteria</taxon>
        <taxon>Bacillati</taxon>
        <taxon>Actinomycetota</taxon>
        <taxon>Actinomycetes</taxon>
        <taxon>Bifidobacteriales</taxon>
        <taxon>Bifidobacteriaceae</taxon>
        <taxon>Bifidobacterium</taxon>
    </lineage>
</organism>
<sequence length="55" mass="6600">MEYQVSGEETETPVTWERRIWERRLQANAEWQRRQRTRRPQAGRRAGVGGYLPTV</sequence>
<dbReference type="EMBL" id="JGYQ01000006">
    <property type="protein sequence ID" value="KFI48774.1"/>
    <property type="molecule type" value="Genomic_DNA"/>
</dbReference>
<feature type="compositionally biased region" description="Gly residues" evidence="1">
    <location>
        <begin position="46"/>
        <end position="55"/>
    </location>
</feature>
<dbReference type="GeneID" id="303204911"/>
<dbReference type="OrthoDB" id="3240298at2"/>
<evidence type="ECO:0000313" key="3">
    <source>
        <dbReference type="Proteomes" id="UP000029093"/>
    </source>
</evidence>
<dbReference type="Proteomes" id="UP000029093">
    <property type="component" value="Unassembled WGS sequence"/>
</dbReference>